<comment type="function">
    <text evidence="5">One of the primary rRNA binding proteins, this protein initially binds near the 5'-end of the 23S rRNA. It is important during the early stages of 50S assembly. It makes multiple contacts with different domains of the 23S rRNA in the assembled 50S subunit and ribosome.</text>
</comment>
<comment type="function">
    <text evidence="5">Forms part of the polypeptide exit tunnel.</text>
</comment>
<dbReference type="GO" id="GO:0005840">
    <property type="term" value="C:ribosome"/>
    <property type="evidence" value="ECO:0007669"/>
    <property type="project" value="UniProtKB-KW"/>
</dbReference>
<evidence type="ECO:0000256" key="3">
    <source>
        <dbReference type="ARBA" id="ARBA00023274"/>
    </source>
</evidence>
<dbReference type="Proteomes" id="UP000612361">
    <property type="component" value="Unassembled WGS sequence"/>
</dbReference>
<keyword evidence="8" id="KW-1185">Reference proteome</keyword>
<dbReference type="InterPro" id="IPR013005">
    <property type="entry name" value="Ribosomal_uL4-like"/>
</dbReference>
<dbReference type="EMBL" id="JACOGG010000034">
    <property type="protein sequence ID" value="MBC3937170.1"/>
    <property type="molecule type" value="Genomic_DNA"/>
</dbReference>
<evidence type="ECO:0000313" key="7">
    <source>
        <dbReference type="EMBL" id="MBC3937170.1"/>
    </source>
</evidence>
<dbReference type="InterPro" id="IPR002136">
    <property type="entry name" value="Ribosomal_uL4"/>
</dbReference>
<dbReference type="AlphaFoldDB" id="A0A923ICU4"/>
<feature type="compositionally biased region" description="Basic and acidic residues" evidence="6">
    <location>
        <begin position="49"/>
        <end position="58"/>
    </location>
</feature>
<name>A0A923ICU4_9BURK</name>
<dbReference type="PANTHER" id="PTHR10746">
    <property type="entry name" value="50S RIBOSOMAL PROTEIN L4"/>
    <property type="match status" value="1"/>
</dbReference>
<sequence>MELKLLNEQGQAATSVAASDTIFGRDYNEALIHQVVVAFQANARSGNRKQKDREEVHHTTKKPWRQKGTGRARAGMSSSPLWRGGGRIFPNTPDENFSHKVNKKMYRAGICSILSQLAREDRLQVVDNVAVDAPKTKLLSEKLKAMGCLDSVLIITDEFNENLMLAARNLANVLVVEPRYADPVSLVFYKKVLITKPALAKIEEMLA</sequence>
<dbReference type="RefSeq" id="WP_162021785.1">
    <property type="nucleotide sequence ID" value="NZ_JACOGG010000034.1"/>
</dbReference>
<gene>
    <name evidence="5 7" type="primary">rplD</name>
    <name evidence="7" type="ORF">H8K47_17570</name>
</gene>
<feature type="compositionally biased region" description="Basic residues" evidence="6">
    <location>
        <begin position="59"/>
        <end position="70"/>
    </location>
</feature>
<evidence type="ECO:0000256" key="5">
    <source>
        <dbReference type="HAMAP-Rule" id="MF_01328"/>
    </source>
</evidence>
<dbReference type="PANTHER" id="PTHR10746:SF6">
    <property type="entry name" value="LARGE RIBOSOMAL SUBUNIT PROTEIN UL4M"/>
    <property type="match status" value="1"/>
</dbReference>
<dbReference type="GO" id="GO:0019843">
    <property type="term" value="F:rRNA binding"/>
    <property type="evidence" value="ECO:0007669"/>
    <property type="project" value="UniProtKB-UniRule"/>
</dbReference>
<evidence type="ECO:0000313" key="8">
    <source>
        <dbReference type="Proteomes" id="UP000612361"/>
    </source>
</evidence>
<accession>A0A923ICU4</accession>
<comment type="similarity">
    <text evidence="1 5">Belongs to the universal ribosomal protein uL4 family.</text>
</comment>
<feature type="region of interest" description="Disordered" evidence="6">
    <location>
        <begin position="43"/>
        <end position="78"/>
    </location>
</feature>
<organism evidence="7 8">
    <name type="scientific">Undibacterium rugosum</name>
    <dbReference type="NCBI Taxonomy" id="2762291"/>
    <lineage>
        <taxon>Bacteria</taxon>
        <taxon>Pseudomonadati</taxon>
        <taxon>Pseudomonadota</taxon>
        <taxon>Betaproteobacteria</taxon>
        <taxon>Burkholderiales</taxon>
        <taxon>Oxalobacteraceae</taxon>
        <taxon>Undibacterium</taxon>
    </lineage>
</organism>
<evidence type="ECO:0000256" key="1">
    <source>
        <dbReference type="ARBA" id="ARBA00010528"/>
    </source>
</evidence>
<evidence type="ECO:0000256" key="2">
    <source>
        <dbReference type="ARBA" id="ARBA00022980"/>
    </source>
</evidence>
<keyword evidence="2 5" id="KW-0689">Ribosomal protein</keyword>
<dbReference type="InterPro" id="IPR023574">
    <property type="entry name" value="Ribosomal_uL4_dom_sf"/>
</dbReference>
<dbReference type="HAMAP" id="MF_01328_B">
    <property type="entry name" value="Ribosomal_uL4_B"/>
    <property type="match status" value="1"/>
</dbReference>
<protein>
    <recommendedName>
        <fullName evidence="4 5">Large ribosomal subunit protein uL4</fullName>
    </recommendedName>
</protein>
<dbReference type="GO" id="GO:0006412">
    <property type="term" value="P:translation"/>
    <property type="evidence" value="ECO:0007669"/>
    <property type="project" value="UniProtKB-UniRule"/>
</dbReference>
<evidence type="ECO:0000256" key="6">
    <source>
        <dbReference type="SAM" id="MobiDB-lite"/>
    </source>
</evidence>
<dbReference type="SUPFAM" id="SSF52166">
    <property type="entry name" value="Ribosomal protein L4"/>
    <property type="match status" value="1"/>
</dbReference>
<keyword evidence="5" id="KW-0694">RNA-binding</keyword>
<dbReference type="NCBIfam" id="TIGR03953">
    <property type="entry name" value="rplD_bact"/>
    <property type="match status" value="1"/>
</dbReference>
<reference evidence="7" key="1">
    <citation type="submission" date="2020-08" db="EMBL/GenBank/DDBJ databases">
        <title>Novel species isolated from subtropical streams in China.</title>
        <authorList>
            <person name="Lu H."/>
        </authorList>
    </citation>
    <scope>NUCLEOTIDE SEQUENCE</scope>
    <source>
        <strain evidence="7">CY7W</strain>
    </source>
</reference>
<keyword evidence="3 5" id="KW-0687">Ribonucleoprotein</keyword>
<proteinExistence type="inferred from homology"/>
<evidence type="ECO:0000256" key="4">
    <source>
        <dbReference type="ARBA" id="ARBA00035244"/>
    </source>
</evidence>
<dbReference type="GO" id="GO:1990904">
    <property type="term" value="C:ribonucleoprotein complex"/>
    <property type="evidence" value="ECO:0007669"/>
    <property type="project" value="UniProtKB-KW"/>
</dbReference>
<comment type="caution">
    <text evidence="7">The sequence shown here is derived from an EMBL/GenBank/DDBJ whole genome shotgun (WGS) entry which is preliminary data.</text>
</comment>
<dbReference type="Pfam" id="PF00573">
    <property type="entry name" value="Ribosomal_L4"/>
    <property type="match status" value="1"/>
</dbReference>
<comment type="subunit">
    <text evidence="5">Part of the 50S ribosomal subunit.</text>
</comment>
<keyword evidence="5" id="KW-0699">rRNA-binding</keyword>
<dbReference type="Gene3D" id="3.40.1370.10">
    <property type="match status" value="1"/>
</dbReference>
<dbReference type="GO" id="GO:0003735">
    <property type="term" value="F:structural constituent of ribosome"/>
    <property type="evidence" value="ECO:0007669"/>
    <property type="project" value="InterPro"/>
</dbReference>